<reference evidence="1" key="1">
    <citation type="submission" date="2019-12" db="EMBL/GenBank/DDBJ databases">
        <title>Genome sequencing and annotation of Brassica cretica.</title>
        <authorList>
            <person name="Studholme D.J."/>
            <person name="Sarris P."/>
        </authorList>
    </citation>
    <scope>NUCLEOTIDE SEQUENCE</scope>
    <source>
        <strain evidence="1">PFS-109/04</strain>
        <tissue evidence="1">Leaf</tissue>
    </source>
</reference>
<evidence type="ECO:0000313" key="2">
    <source>
        <dbReference type="Proteomes" id="UP000712600"/>
    </source>
</evidence>
<gene>
    <name evidence="1" type="ORF">F2Q69_00040649</name>
</gene>
<organism evidence="1 2">
    <name type="scientific">Brassica cretica</name>
    <name type="common">Mustard</name>
    <dbReference type="NCBI Taxonomy" id="69181"/>
    <lineage>
        <taxon>Eukaryota</taxon>
        <taxon>Viridiplantae</taxon>
        <taxon>Streptophyta</taxon>
        <taxon>Embryophyta</taxon>
        <taxon>Tracheophyta</taxon>
        <taxon>Spermatophyta</taxon>
        <taxon>Magnoliopsida</taxon>
        <taxon>eudicotyledons</taxon>
        <taxon>Gunneridae</taxon>
        <taxon>Pentapetalae</taxon>
        <taxon>rosids</taxon>
        <taxon>malvids</taxon>
        <taxon>Brassicales</taxon>
        <taxon>Brassicaceae</taxon>
        <taxon>Brassiceae</taxon>
        <taxon>Brassica</taxon>
    </lineage>
</organism>
<proteinExistence type="predicted"/>
<comment type="caution">
    <text evidence="1">The sequence shown here is derived from an EMBL/GenBank/DDBJ whole genome shotgun (WGS) entry which is preliminary data.</text>
</comment>
<protein>
    <submittedName>
        <fullName evidence="1">Uncharacterized protein</fullName>
    </submittedName>
</protein>
<name>A0A8S9NC48_BRACR</name>
<sequence>MGATSPERHREVAVTPFQSDLARATPRCRSRLHRSEARERLGQSYTIRGWNAYLEVWGEIQGLYCKVWKFWVHCDVNKNPGTKVANS</sequence>
<dbReference type="AlphaFoldDB" id="A0A8S9NC48"/>
<dbReference type="EMBL" id="QGKX02001621">
    <property type="protein sequence ID" value="KAF3499941.1"/>
    <property type="molecule type" value="Genomic_DNA"/>
</dbReference>
<evidence type="ECO:0000313" key="1">
    <source>
        <dbReference type="EMBL" id="KAF3499941.1"/>
    </source>
</evidence>
<accession>A0A8S9NC48</accession>
<dbReference type="Proteomes" id="UP000712600">
    <property type="component" value="Unassembled WGS sequence"/>
</dbReference>